<dbReference type="Pfam" id="PF02518">
    <property type="entry name" value="HATPase_c"/>
    <property type="match status" value="1"/>
</dbReference>
<keyword evidence="7 14" id="KW-0812">Transmembrane</keyword>
<feature type="transmembrane region" description="Helical" evidence="14">
    <location>
        <begin position="176"/>
        <end position="197"/>
    </location>
</feature>
<organism evidence="17 18">
    <name type="scientific">Shewanella denitrificans (strain OS217 / ATCC BAA-1090 / DSM 15013)</name>
    <dbReference type="NCBI Taxonomy" id="318161"/>
    <lineage>
        <taxon>Bacteria</taxon>
        <taxon>Pseudomonadati</taxon>
        <taxon>Pseudomonadota</taxon>
        <taxon>Gammaproteobacteria</taxon>
        <taxon>Alteromonadales</taxon>
        <taxon>Shewanellaceae</taxon>
        <taxon>Shewanella</taxon>
    </lineage>
</organism>
<dbReference type="Pfam" id="PF00672">
    <property type="entry name" value="HAMP"/>
    <property type="match status" value="1"/>
</dbReference>
<evidence type="ECO:0000313" key="18">
    <source>
        <dbReference type="Proteomes" id="UP000001982"/>
    </source>
</evidence>
<evidence type="ECO:0000256" key="4">
    <source>
        <dbReference type="ARBA" id="ARBA00022475"/>
    </source>
</evidence>
<dbReference type="eggNOG" id="COG2205">
    <property type="taxonomic scope" value="Bacteria"/>
</dbReference>
<keyword evidence="13 14" id="KW-0472">Membrane</keyword>
<dbReference type="HOGENOM" id="CLU_000445_89_27_6"/>
<sequence>MMANLRLPSNLFIKLLLGFWLCSSVIIAFVSLLPLLQQSHDRAPLTPQLQQLLVRASERIQDHPRILSHGFPVSGRPMRQPPRDPPVRRSAPFERASFYLLDAEGRIQHTRHPTRALRKFILMAEEAEQAISHQFKNELFFGPYAFKVNGKAYQIIGRLPDHHPRPWFFFFADNKLLTAAIAIFLSGLLSALLAWYLGKPLSSLKRSAHALAKGDLTSRVSERITHRQDEMGQLASTFNTMADAVQSMVNNQQRLMGDISHELRTPLTRLQLALALARKKGQHSEELERISYEALQLEALISELLTLSRVSLANHENKRRLGLAESLSQVLDDAEFEAEQQGKHLQVVVDEALQLSHYPKALSRAIENLLRNAIRYASANITIAAVLQGEQVVITIQDDGQGVPEAELEAIFKPFYRPDSARDRQSGGWGLGLAITQAAIHLHQGSIIAENLSASRDKQQGLKLTIKLPVS</sequence>
<dbReference type="SMART" id="SM00387">
    <property type="entry name" value="HATPase_c"/>
    <property type="match status" value="1"/>
</dbReference>
<dbReference type="InterPro" id="IPR005467">
    <property type="entry name" value="His_kinase_dom"/>
</dbReference>
<dbReference type="PANTHER" id="PTHR45528:SF1">
    <property type="entry name" value="SENSOR HISTIDINE KINASE CPXA"/>
    <property type="match status" value="1"/>
</dbReference>
<dbReference type="Pfam" id="PF00512">
    <property type="entry name" value="HisKA"/>
    <property type="match status" value="1"/>
</dbReference>
<keyword evidence="18" id="KW-1185">Reference proteome</keyword>
<evidence type="ECO:0000256" key="2">
    <source>
        <dbReference type="ARBA" id="ARBA00004651"/>
    </source>
</evidence>
<feature type="domain" description="Histidine kinase" evidence="15">
    <location>
        <begin position="258"/>
        <end position="471"/>
    </location>
</feature>
<evidence type="ECO:0000256" key="12">
    <source>
        <dbReference type="ARBA" id="ARBA00023012"/>
    </source>
</evidence>
<dbReference type="InterPro" id="IPR050398">
    <property type="entry name" value="HssS/ArlS-like"/>
</dbReference>
<evidence type="ECO:0000256" key="5">
    <source>
        <dbReference type="ARBA" id="ARBA00022553"/>
    </source>
</evidence>
<accession>Q12II9</accession>
<evidence type="ECO:0000313" key="17">
    <source>
        <dbReference type="EMBL" id="ABE56737.1"/>
    </source>
</evidence>
<dbReference type="PROSITE" id="PS50109">
    <property type="entry name" value="HIS_KIN"/>
    <property type="match status" value="1"/>
</dbReference>
<evidence type="ECO:0000256" key="13">
    <source>
        <dbReference type="ARBA" id="ARBA00023136"/>
    </source>
</evidence>
<keyword evidence="10 17" id="KW-0067">ATP-binding</keyword>
<feature type="domain" description="HAMP" evidence="16">
    <location>
        <begin position="195"/>
        <end position="250"/>
    </location>
</feature>
<dbReference type="AlphaFoldDB" id="Q12II9"/>
<dbReference type="SUPFAM" id="SSF47384">
    <property type="entry name" value="Homodimeric domain of signal transducing histidine kinase"/>
    <property type="match status" value="1"/>
</dbReference>
<dbReference type="EC" id="2.7.13.3" evidence="3"/>
<feature type="transmembrane region" description="Helical" evidence="14">
    <location>
        <begin position="12"/>
        <end position="36"/>
    </location>
</feature>
<evidence type="ECO:0000259" key="15">
    <source>
        <dbReference type="PROSITE" id="PS50109"/>
    </source>
</evidence>
<dbReference type="GO" id="GO:0005524">
    <property type="term" value="F:ATP binding"/>
    <property type="evidence" value="ECO:0007669"/>
    <property type="project" value="UniProtKB-KW"/>
</dbReference>
<keyword evidence="4" id="KW-1003">Cell membrane</keyword>
<dbReference type="FunFam" id="3.30.565.10:FF:000011">
    <property type="entry name" value="Sensor histidine kinase CpxA"/>
    <property type="match status" value="1"/>
</dbReference>
<dbReference type="SUPFAM" id="SSF158472">
    <property type="entry name" value="HAMP domain-like"/>
    <property type="match status" value="1"/>
</dbReference>
<keyword evidence="9" id="KW-0418">Kinase</keyword>
<keyword evidence="5" id="KW-0597">Phosphoprotein</keyword>
<dbReference type="Gene3D" id="1.10.287.130">
    <property type="match status" value="1"/>
</dbReference>
<dbReference type="InterPro" id="IPR036890">
    <property type="entry name" value="HATPase_C_sf"/>
</dbReference>
<dbReference type="PANTHER" id="PTHR45528">
    <property type="entry name" value="SENSOR HISTIDINE KINASE CPXA"/>
    <property type="match status" value="1"/>
</dbReference>
<dbReference type="PRINTS" id="PR00344">
    <property type="entry name" value="BCTRLSENSOR"/>
</dbReference>
<dbReference type="Gene3D" id="6.10.340.10">
    <property type="match status" value="1"/>
</dbReference>
<dbReference type="InterPro" id="IPR003660">
    <property type="entry name" value="HAMP_dom"/>
</dbReference>
<evidence type="ECO:0000256" key="14">
    <source>
        <dbReference type="SAM" id="Phobius"/>
    </source>
</evidence>
<dbReference type="eggNOG" id="COG2770">
    <property type="taxonomic scope" value="Bacteria"/>
</dbReference>
<reference evidence="17 18" key="1">
    <citation type="submission" date="2006-03" db="EMBL/GenBank/DDBJ databases">
        <title>Complete sequence of Shewanella denitrificans OS217.</title>
        <authorList>
            <consortium name="US DOE Joint Genome Institute"/>
            <person name="Copeland A."/>
            <person name="Lucas S."/>
            <person name="Lapidus A."/>
            <person name="Barry K."/>
            <person name="Detter J.C."/>
            <person name="Glavina del Rio T."/>
            <person name="Hammon N."/>
            <person name="Israni S."/>
            <person name="Dalin E."/>
            <person name="Tice H."/>
            <person name="Pitluck S."/>
            <person name="Brettin T."/>
            <person name="Bruce D."/>
            <person name="Han C."/>
            <person name="Tapia R."/>
            <person name="Gilna P."/>
            <person name="Kiss H."/>
            <person name="Schmutz J."/>
            <person name="Larimer F."/>
            <person name="Land M."/>
            <person name="Hauser L."/>
            <person name="Kyrpides N."/>
            <person name="Lykidis A."/>
            <person name="Richardson P."/>
        </authorList>
    </citation>
    <scope>NUCLEOTIDE SEQUENCE [LARGE SCALE GENOMIC DNA]</scope>
    <source>
        <strain evidence="18">OS217 / ATCC BAA-1090 / DSM 15013</strain>
    </source>
</reference>
<dbReference type="PROSITE" id="PS50885">
    <property type="entry name" value="HAMP"/>
    <property type="match status" value="1"/>
</dbReference>
<evidence type="ECO:0000256" key="8">
    <source>
        <dbReference type="ARBA" id="ARBA00022741"/>
    </source>
</evidence>
<evidence type="ECO:0000256" key="7">
    <source>
        <dbReference type="ARBA" id="ARBA00022692"/>
    </source>
</evidence>
<evidence type="ECO:0000256" key="6">
    <source>
        <dbReference type="ARBA" id="ARBA00022679"/>
    </source>
</evidence>
<dbReference type="InterPro" id="IPR036097">
    <property type="entry name" value="HisK_dim/P_sf"/>
</dbReference>
<keyword evidence="11 14" id="KW-1133">Transmembrane helix</keyword>
<dbReference type="KEGG" id="sdn:Sden_3462"/>
<evidence type="ECO:0000256" key="3">
    <source>
        <dbReference type="ARBA" id="ARBA00012438"/>
    </source>
</evidence>
<dbReference type="GO" id="GO:0005886">
    <property type="term" value="C:plasma membrane"/>
    <property type="evidence" value="ECO:0007669"/>
    <property type="project" value="UniProtKB-SubCell"/>
</dbReference>
<name>Q12II9_SHEDO</name>
<dbReference type="EMBL" id="CP000302">
    <property type="protein sequence ID" value="ABE56737.1"/>
    <property type="molecule type" value="Genomic_DNA"/>
</dbReference>
<dbReference type="InterPro" id="IPR003594">
    <property type="entry name" value="HATPase_dom"/>
</dbReference>
<dbReference type="SMART" id="SM00304">
    <property type="entry name" value="HAMP"/>
    <property type="match status" value="1"/>
</dbReference>
<dbReference type="STRING" id="318161.Sden_3462"/>
<dbReference type="SMART" id="SM00388">
    <property type="entry name" value="HisKA"/>
    <property type="match status" value="1"/>
</dbReference>
<comment type="subcellular location">
    <subcellularLocation>
        <location evidence="2">Cell membrane</location>
        <topology evidence="2">Multi-pass membrane protein</topology>
    </subcellularLocation>
</comment>
<dbReference type="Proteomes" id="UP000001982">
    <property type="component" value="Chromosome"/>
</dbReference>
<evidence type="ECO:0000256" key="11">
    <source>
        <dbReference type="ARBA" id="ARBA00022989"/>
    </source>
</evidence>
<evidence type="ECO:0000256" key="10">
    <source>
        <dbReference type="ARBA" id="ARBA00022840"/>
    </source>
</evidence>
<gene>
    <name evidence="17" type="ordered locus">Sden_3462</name>
</gene>
<dbReference type="CDD" id="cd06225">
    <property type="entry name" value="HAMP"/>
    <property type="match status" value="1"/>
</dbReference>
<keyword evidence="8" id="KW-0547">Nucleotide-binding</keyword>
<dbReference type="SUPFAM" id="SSF55874">
    <property type="entry name" value="ATPase domain of HSP90 chaperone/DNA topoisomerase II/histidine kinase"/>
    <property type="match status" value="1"/>
</dbReference>
<dbReference type="InterPro" id="IPR004358">
    <property type="entry name" value="Sig_transdc_His_kin-like_C"/>
</dbReference>
<evidence type="ECO:0000256" key="1">
    <source>
        <dbReference type="ARBA" id="ARBA00000085"/>
    </source>
</evidence>
<evidence type="ECO:0000259" key="16">
    <source>
        <dbReference type="PROSITE" id="PS50885"/>
    </source>
</evidence>
<dbReference type="GO" id="GO:0000155">
    <property type="term" value="F:phosphorelay sensor kinase activity"/>
    <property type="evidence" value="ECO:0007669"/>
    <property type="project" value="InterPro"/>
</dbReference>
<dbReference type="InterPro" id="IPR003661">
    <property type="entry name" value="HisK_dim/P_dom"/>
</dbReference>
<keyword evidence="12" id="KW-0902">Two-component regulatory system</keyword>
<dbReference type="Gene3D" id="3.30.565.10">
    <property type="entry name" value="Histidine kinase-like ATPase, C-terminal domain"/>
    <property type="match status" value="1"/>
</dbReference>
<evidence type="ECO:0000256" key="9">
    <source>
        <dbReference type="ARBA" id="ARBA00022777"/>
    </source>
</evidence>
<comment type="catalytic activity">
    <reaction evidence="1">
        <text>ATP + protein L-histidine = ADP + protein N-phospho-L-histidine.</text>
        <dbReference type="EC" id="2.7.13.3"/>
    </reaction>
</comment>
<protein>
    <recommendedName>
        <fullName evidence="3">histidine kinase</fullName>
        <ecNumber evidence="3">2.7.13.3</ecNumber>
    </recommendedName>
</protein>
<proteinExistence type="predicted"/>
<keyword evidence="6" id="KW-0808">Transferase</keyword>
<dbReference type="CDD" id="cd00082">
    <property type="entry name" value="HisKA"/>
    <property type="match status" value="1"/>
</dbReference>